<dbReference type="InterPro" id="IPR011990">
    <property type="entry name" value="TPR-like_helical_dom_sf"/>
</dbReference>
<dbReference type="PANTHER" id="PTHR35807">
    <property type="entry name" value="TRANSCRIPTIONAL REGULATOR REDD-RELATED"/>
    <property type="match status" value="1"/>
</dbReference>
<evidence type="ECO:0000256" key="1">
    <source>
        <dbReference type="PROSITE-ProRule" id="PRU00339"/>
    </source>
</evidence>
<dbReference type="Proteomes" id="UP001549047">
    <property type="component" value="Unassembled WGS sequence"/>
</dbReference>
<dbReference type="SUPFAM" id="SSF48452">
    <property type="entry name" value="TPR-like"/>
    <property type="match status" value="1"/>
</dbReference>
<dbReference type="SMART" id="SM01043">
    <property type="entry name" value="BTAD"/>
    <property type="match status" value="1"/>
</dbReference>
<dbReference type="SUPFAM" id="SSF46894">
    <property type="entry name" value="C-terminal effector domain of the bipartite response regulators"/>
    <property type="match status" value="1"/>
</dbReference>
<evidence type="ECO:0000313" key="4">
    <source>
        <dbReference type="Proteomes" id="UP001549047"/>
    </source>
</evidence>
<dbReference type="SMART" id="SM00028">
    <property type="entry name" value="TPR"/>
    <property type="match status" value="2"/>
</dbReference>
<keyword evidence="4" id="KW-1185">Reference proteome</keyword>
<evidence type="ECO:0000313" key="3">
    <source>
        <dbReference type="EMBL" id="MET3615609.1"/>
    </source>
</evidence>
<dbReference type="InterPro" id="IPR019734">
    <property type="entry name" value="TPR_rpt"/>
</dbReference>
<comment type="caution">
    <text evidence="3">The sequence shown here is derived from an EMBL/GenBank/DDBJ whole genome shotgun (WGS) entry which is preliminary data.</text>
</comment>
<proteinExistence type="predicted"/>
<reference evidence="3 4" key="1">
    <citation type="submission" date="2024-06" db="EMBL/GenBank/DDBJ databases">
        <title>Genomic Encyclopedia of Type Strains, Phase IV (KMG-IV): sequencing the most valuable type-strain genomes for metagenomic binning, comparative biology and taxonomic classification.</title>
        <authorList>
            <person name="Goeker M."/>
        </authorList>
    </citation>
    <scope>NUCLEOTIDE SEQUENCE [LARGE SCALE GENOMIC DNA]</scope>
    <source>
        <strain evidence="3 4">DSM 29780</strain>
    </source>
</reference>
<feature type="domain" description="Bacterial transcriptional activator" evidence="2">
    <location>
        <begin position="346"/>
        <end position="498"/>
    </location>
</feature>
<organism evidence="3 4">
    <name type="scientific">Rhizobium aquaticum</name>
    <dbReference type="NCBI Taxonomy" id="1549636"/>
    <lineage>
        <taxon>Bacteria</taxon>
        <taxon>Pseudomonadati</taxon>
        <taxon>Pseudomonadota</taxon>
        <taxon>Alphaproteobacteria</taxon>
        <taxon>Hyphomicrobiales</taxon>
        <taxon>Rhizobiaceae</taxon>
        <taxon>Rhizobium/Agrobacterium group</taxon>
        <taxon>Rhizobium</taxon>
    </lineage>
</organism>
<dbReference type="EMBL" id="JBEPMB010000008">
    <property type="protein sequence ID" value="MET3615609.1"/>
    <property type="molecule type" value="Genomic_DNA"/>
</dbReference>
<dbReference type="InterPro" id="IPR051677">
    <property type="entry name" value="AfsR-DnrI-RedD_regulator"/>
</dbReference>
<dbReference type="Pfam" id="PF03704">
    <property type="entry name" value="BTAD"/>
    <property type="match status" value="1"/>
</dbReference>
<name>A0ABV2J753_9HYPH</name>
<accession>A0ABV2J753</accession>
<dbReference type="PROSITE" id="PS50005">
    <property type="entry name" value="TPR"/>
    <property type="match status" value="1"/>
</dbReference>
<dbReference type="RefSeq" id="WP_354558073.1">
    <property type="nucleotide sequence ID" value="NZ_JBEPMB010000008.1"/>
</dbReference>
<feature type="repeat" description="TPR" evidence="1">
    <location>
        <begin position="414"/>
        <end position="447"/>
    </location>
</feature>
<keyword evidence="1" id="KW-0802">TPR repeat</keyword>
<dbReference type="InterPro" id="IPR036388">
    <property type="entry name" value="WH-like_DNA-bd_sf"/>
</dbReference>
<protein>
    <submittedName>
        <fullName evidence="3">Two-component SAPR family response regulator</fullName>
    </submittedName>
</protein>
<gene>
    <name evidence="3" type="ORF">ABID16_003956</name>
</gene>
<sequence length="503" mass="56910">MAEEPDGRTTNLAMFVSGIGQQSQSLAGALQHVADRPEVLVISDHWPQVRLQRGRGTKRADTLKLMSFRDAGFLETPISFKTILQRVTAWVESVERREHSVLIVDMSWTLATNSAAANFETWTEIAERLAETIGCPLISLYNRNLMIDEQLLTALRGHPQILTETGLHENPHWLPAKLLTRGTLRQQVDYWLNALSPDLAPPLGEGEIHAAEGADPMWLLRKTAEEPAIGAFEARDRWKIRCFGRLRIYRNDGSQIIWDTPGGATRKTKTLFAYLLQKGGEGASADELTDLLWPEAETAEAGRNRLYHTVRYLRTALSQDGDKQGATYLIRDSSRYVLVPPDKSWLDISTFEQLCRQSITHMKAGALDEAMICLQAADRLYTGDLFADIPPEYADDNERDWCWSKRYWLREMFFKVQRNAASIYRQRQDYSAALAHCQKALNIDPVCEIAHEEAMRVFAAQGRPEAIDRQYKLYLGSLSHFDDRPKSAAVKATYDALKAGKQA</sequence>
<dbReference type="InterPro" id="IPR016032">
    <property type="entry name" value="Sig_transdc_resp-reg_C-effctor"/>
</dbReference>
<dbReference type="InterPro" id="IPR005158">
    <property type="entry name" value="BTAD"/>
</dbReference>
<dbReference type="Gene3D" id="1.10.10.10">
    <property type="entry name" value="Winged helix-like DNA-binding domain superfamily/Winged helix DNA-binding domain"/>
    <property type="match status" value="1"/>
</dbReference>
<dbReference type="Gene3D" id="1.25.40.10">
    <property type="entry name" value="Tetratricopeptide repeat domain"/>
    <property type="match status" value="1"/>
</dbReference>
<evidence type="ECO:0000259" key="2">
    <source>
        <dbReference type="SMART" id="SM01043"/>
    </source>
</evidence>